<feature type="region of interest" description="Disordered" evidence="1">
    <location>
        <begin position="69"/>
        <end position="168"/>
    </location>
</feature>
<evidence type="ECO:0000256" key="1">
    <source>
        <dbReference type="SAM" id="MobiDB-lite"/>
    </source>
</evidence>
<dbReference type="Proteomes" id="UP000298030">
    <property type="component" value="Unassembled WGS sequence"/>
</dbReference>
<feature type="compositionally biased region" description="Polar residues" evidence="1">
    <location>
        <begin position="148"/>
        <end position="168"/>
    </location>
</feature>
<name>A0A4Y7R943_COPMI</name>
<keyword evidence="3" id="KW-1185">Reference proteome</keyword>
<organism evidence="2 3">
    <name type="scientific">Coprinellus micaceus</name>
    <name type="common">Glistening ink-cap mushroom</name>
    <name type="synonym">Coprinus micaceus</name>
    <dbReference type="NCBI Taxonomy" id="71717"/>
    <lineage>
        <taxon>Eukaryota</taxon>
        <taxon>Fungi</taxon>
        <taxon>Dikarya</taxon>
        <taxon>Basidiomycota</taxon>
        <taxon>Agaricomycotina</taxon>
        <taxon>Agaricomycetes</taxon>
        <taxon>Agaricomycetidae</taxon>
        <taxon>Agaricales</taxon>
        <taxon>Agaricineae</taxon>
        <taxon>Psathyrellaceae</taxon>
        <taxon>Coprinellus</taxon>
    </lineage>
</organism>
<protein>
    <submittedName>
        <fullName evidence="2">Uncharacterized protein</fullName>
    </submittedName>
</protein>
<evidence type="ECO:0000313" key="3">
    <source>
        <dbReference type="Proteomes" id="UP000298030"/>
    </source>
</evidence>
<dbReference type="AlphaFoldDB" id="A0A4Y7R943"/>
<sequence length="168" mass="18049">MQKEKRGGVQPPPSDAHAHGRFADLLFHNHNARTLPPSTTLFIAPTPVHRTRAVVANLDGDVRQLERPSLNDCGRRDSDSISPYCGSAASPTKTLTKTRGSPNNPLASSLAGNLPPLPPFKDRTAPISPQVPPARLRGMHSPPALASTLPTRTLHSRSNSPNIRSQTL</sequence>
<gene>
    <name evidence="2" type="ORF">FA13DRAFT_1263924</name>
</gene>
<comment type="caution">
    <text evidence="2">The sequence shown here is derived from an EMBL/GenBank/DDBJ whole genome shotgun (WGS) entry which is preliminary data.</text>
</comment>
<dbReference type="EMBL" id="QPFP01000602">
    <property type="protein sequence ID" value="TEB05160.1"/>
    <property type="molecule type" value="Genomic_DNA"/>
</dbReference>
<feature type="compositionally biased region" description="Polar residues" evidence="1">
    <location>
        <begin position="89"/>
        <end position="111"/>
    </location>
</feature>
<evidence type="ECO:0000313" key="2">
    <source>
        <dbReference type="EMBL" id="TEB05160.1"/>
    </source>
</evidence>
<accession>A0A4Y7R943</accession>
<reference evidence="2 3" key="1">
    <citation type="journal article" date="2019" name="Nat. Ecol. Evol.">
        <title>Megaphylogeny resolves global patterns of mushroom evolution.</title>
        <authorList>
            <person name="Varga T."/>
            <person name="Krizsan K."/>
            <person name="Foldi C."/>
            <person name="Dima B."/>
            <person name="Sanchez-Garcia M."/>
            <person name="Sanchez-Ramirez S."/>
            <person name="Szollosi G.J."/>
            <person name="Szarkandi J.G."/>
            <person name="Papp V."/>
            <person name="Albert L."/>
            <person name="Andreopoulos W."/>
            <person name="Angelini C."/>
            <person name="Antonin V."/>
            <person name="Barry K.W."/>
            <person name="Bougher N.L."/>
            <person name="Buchanan P."/>
            <person name="Buyck B."/>
            <person name="Bense V."/>
            <person name="Catcheside P."/>
            <person name="Chovatia M."/>
            <person name="Cooper J."/>
            <person name="Damon W."/>
            <person name="Desjardin D."/>
            <person name="Finy P."/>
            <person name="Geml J."/>
            <person name="Haridas S."/>
            <person name="Hughes K."/>
            <person name="Justo A."/>
            <person name="Karasinski D."/>
            <person name="Kautmanova I."/>
            <person name="Kiss B."/>
            <person name="Kocsube S."/>
            <person name="Kotiranta H."/>
            <person name="LaButti K.M."/>
            <person name="Lechner B.E."/>
            <person name="Liimatainen K."/>
            <person name="Lipzen A."/>
            <person name="Lukacs Z."/>
            <person name="Mihaltcheva S."/>
            <person name="Morgado L.N."/>
            <person name="Niskanen T."/>
            <person name="Noordeloos M.E."/>
            <person name="Ohm R.A."/>
            <person name="Ortiz-Santana B."/>
            <person name="Ovrebo C."/>
            <person name="Racz N."/>
            <person name="Riley R."/>
            <person name="Savchenko A."/>
            <person name="Shiryaev A."/>
            <person name="Soop K."/>
            <person name="Spirin V."/>
            <person name="Szebenyi C."/>
            <person name="Tomsovsky M."/>
            <person name="Tulloss R.E."/>
            <person name="Uehling J."/>
            <person name="Grigoriev I.V."/>
            <person name="Vagvolgyi C."/>
            <person name="Papp T."/>
            <person name="Martin F.M."/>
            <person name="Miettinen O."/>
            <person name="Hibbett D.S."/>
            <person name="Nagy L.G."/>
        </authorList>
    </citation>
    <scope>NUCLEOTIDE SEQUENCE [LARGE SCALE GENOMIC DNA]</scope>
    <source>
        <strain evidence="2 3">FP101781</strain>
    </source>
</reference>
<proteinExistence type="predicted"/>